<feature type="domain" description="HD" evidence="1">
    <location>
        <begin position="31"/>
        <end position="135"/>
    </location>
</feature>
<dbReference type="InterPro" id="IPR003607">
    <property type="entry name" value="HD/PDEase_dom"/>
</dbReference>
<dbReference type="EMBL" id="QJKH01000013">
    <property type="protein sequence ID" value="PXX76904.1"/>
    <property type="molecule type" value="Genomic_DNA"/>
</dbReference>
<dbReference type="PANTHER" id="PTHR35569">
    <property type="entry name" value="CYANAMIDE HYDRATASE DDI2-RELATED"/>
    <property type="match status" value="1"/>
</dbReference>
<sequence>MNKDNLRKAHDFLKTHLYSFEQLDILDLNYRYEHSLRVYQLGLKLCAAEAYDDEVLPLACLLHDYGKFDAEKEIDHGRVSAALVQPFLKTLALSEKQQHDILYCIAMHVDDQCPGDYPHIREADALSDCDNIDRLGAYRIAETFLYEMSAFKSMPALRERIVWRLANVNRMLDEGMGGSACAKELFKEQLTLLKAYNEKLLEQIDLSVFE</sequence>
<proteinExistence type="predicted"/>
<dbReference type="InterPro" id="IPR006674">
    <property type="entry name" value="HD_domain"/>
</dbReference>
<comment type="caution">
    <text evidence="2">The sequence shown here is derived from an EMBL/GenBank/DDBJ whole genome shotgun (WGS) entry which is preliminary data.</text>
</comment>
<evidence type="ECO:0000313" key="2">
    <source>
        <dbReference type="EMBL" id="PXX76904.1"/>
    </source>
</evidence>
<evidence type="ECO:0000259" key="1">
    <source>
        <dbReference type="PROSITE" id="PS51831"/>
    </source>
</evidence>
<dbReference type="PROSITE" id="PS51831">
    <property type="entry name" value="HD"/>
    <property type="match status" value="1"/>
</dbReference>
<evidence type="ECO:0000313" key="3">
    <source>
        <dbReference type="Proteomes" id="UP000247612"/>
    </source>
</evidence>
<dbReference type="Pfam" id="PF01966">
    <property type="entry name" value="HD"/>
    <property type="match status" value="1"/>
</dbReference>
<reference evidence="2 3" key="1">
    <citation type="submission" date="2018-05" db="EMBL/GenBank/DDBJ databases">
        <title>Genomic Encyclopedia of Type Strains, Phase IV (KMG-IV): sequencing the most valuable type-strain genomes for metagenomic binning, comparative biology and taxonomic classification.</title>
        <authorList>
            <person name="Goeker M."/>
        </authorList>
    </citation>
    <scope>NUCLEOTIDE SEQUENCE [LARGE SCALE GENOMIC DNA]</scope>
    <source>
        <strain evidence="2 3">JC118</strain>
    </source>
</reference>
<dbReference type="AlphaFoldDB" id="A0A318KFI4"/>
<keyword evidence="3" id="KW-1185">Reference proteome</keyword>
<dbReference type="CDD" id="cd00077">
    <property type="entry name" value="HDc"/>
    <property type="match status" value="1"/>
</dbReference>
<gene>
    <name evidence="2" type="ORF">DES51_11399</name>
</gene>
<dbReference type="RefSeq" id="WP_022939688.1">
    <property type="nucleotide sequence ID" value="NZ_CABKRQ010000011.1"/>
</dbReference>
<dbReference type="Proteomes" id="UP000247612">
    <property type="component" value="Unassembled WGS sequence"/>
</dbReference>
<protein>
    <recommendedName>
        <fullName evidence="1">HD domain-containing protein</fullName>
    </recommendedName>
</protein>
<dbReference type="SMART" id="SM00471">
    <property type="entry name" value="HDc"/>
    <property type="match status" value="1"/>
</dbReference>
<name>A0A318KFI4_9FIRM</name>
<organism evidence="2 3">
    <name type="scientific">Dielma fastidiosa</name>
    <dbReference type="NCBI Taxonomy" id="1034346"/>
    <lineage>
        <taxon>Bacteria</taxon>
        <taxon>Bacillati</taxon>
        <taxon>Bacillota</taxon>
        <taxon>Erysipelotrichia</taxon>
        <taxon>Erysipelotrichales</taxon>
        <taxon>Erysipelotrichaceae</taxon>
        <taxon>Dielma</taxon>
    </lineage>
</organism>
<dbReference type="Gene3D" id="1.10.3210.10">
    <property type="entry name" value="Hypothetical protein af1432"/>
    <property type="match status" value="1"/>
</dbReference>
<dbReference type="SUPFAM" id="SSF109604">
    <property type="entry name" value="HD-domain/PDEase-like"/>
    <property type="match status" value="1"/>
</dbReference>
<dbReference type="PANTHER" id="PTHR35569:SF1">
    <property type="entry name" value="CYANAMIDE HYDRATASE DDI2-RELATED"/>
    <property type="match status" value="1"/>
</dbReference>
<dbReference type="STRING" id="1034346.GCA_000313565_03409"/>
<accession>A0A318KFI4</accession>